<reference evidence="2" key="1">
    <citation type="submission" date="2021-03" db="EMBL/GenBank/DDBJ databases">
        <authorList>
            <person name="Li Z."/>
            <person name="Yang C."/>
        </authorList>
    </citation>
    <scope>NUCLEOTIDE SEQUENCE</scope>
    <source>
        <strain evidence="2">Dzin_1.0</strain>
        <tissue evidence="2">Leaf</tissue>
    </source>
</reference>
<sequence>MGCVSSKILTRSQSLNEEVTQSFRSRPNGLLVSKNSNDHLLALLCTANTVAKKLNREPLANKTQNAPPKLTSSKSIGVEEADKDTYQSSNHKDIETINTWELLDGLDDDNDKAEEEPKFDDGMRTRSFRTVEDFDAMVAKTQSYESEKSLTSECSSSSSPVSSEHDADGDSQNEIVDLQIEKGWKRKAMAKELTNLKFSAFEFSRTVSLREWLLVGGQMHSPGSYVTPKFGDFDPHMGKNCDTESHNAVFDPVLVSEFEEAMQKLTMEEEFILKQIVDSQEEADQT</sequence>
<dbReference type="OrthoDB" id="1937661at2759"/>
<protein>
    <submittedName>
        <fullName evidence="2">Uncharacterized protein</fullName>
    </submittedName>
</protein>
<accession>A0A9D5HSL5</accession>
<comment type="caution">
    <text evidence="2">The sequence shown here is derived from an EMBL/GenBank/DDBJ whole genome shotgun (WGS) entry which is preliminary data.</text>
</comment>
<feature type="compositionally biased region" description="Polar residues" evidence="1">
    <location>
        <begin position="61"/>
        <end position="75"/>
    </location>
</feature>
<evidence type="ECO:0000313" key="3">
    <source>
        <dbReference type="Proteomes" id="UP001085076"/>
    </source>
</evidence>
<keyword evidence="3" id="KW-1185">Reference proteome</keyword>
<proteinExistence type="predicted"/>
<gene>
    <name evidence="2" type="ORF">J5N97_005327</name>
</gene>
<reference evidence="2" key="2">
    <citation type="journal article" date="2022" name="Hortic Res">
        <title>The genome of Dioscorea zingiberensis sheds light on the biosynthesis, origin and evolution of the medicinally important diosgenin saponins.</title>
        <authorList>
            <person name="Li Y."/>
            <person name="Tan C."/>
            <person name="Li Z."/>
            <person name="Guo J."/>
            <person name="Li S."/>
            <person name="Chen X."/>
            <person name="Wang C."/>
            <person name="Dai X."/>
            <person name="Yang H."/>
            <person name="Song W."/>
            <person name="Hou L."/>
            <person name="Xu J."/>
            <person name="Tong Z."/>
            <person name="Xu A."/>
            <person name="Yuan X."/>
            <person name="Wang W."/>
            <person name="Yang Q."/>
            <person name="Chen L."/>
            <person name="Sun Z."/>
            <person name="Wang K."/>
            <person name="Pan B."/>
            <person name="Chen J."/>
            <person name="Bao Y."/>
            <person name="Liu F."/>
            <person name="Qi X."/>
            <person name="Gang D.R."/>
            <person name="Wen J."/>
            <person name="Li J."/>
        </authorList>
    </citation>
    <scope>NUCLEOTIDE SEQUENCE</scope>
    <source>
        <strain evidence="2">Dzin_1.0</strain>
    </source>
</reference>
<dbReference type="Proteomes" id="UP001085076">
    <property type="component" value="Miscellaneous, Linkage group lg01"/>
</dbReference>
<evidence type="ECO:0000313" key="2">
    <source>
        <dbReference type="EMBL" id="KAJ0986971.1"/>
    </source>
</evidence>
<dbReference type="AlphaFoldDB" id="A0A9D5HSL5"/>
<feature type="region of interest" description="Disordered" evidence="1">
    <location>
        <begin position="145"/>
        <end position="172"/>
    </location>
</feature>
<feature type="region of interest" description="Disordered" evidence="1">
    <location>
        <begin position="57"/>
        <end position="90"/>
    </location>
</feature>
<organism evidence="2 3">
    <name type="scientific">Dioscorea zingiberensis</name>
    <dbReference type="NCBI Taxonomy" id="325984"/>
    <lineage>
        <taxon>Eukaryota</taxon>
        <taxon>Viridiplantae</taxon>
        <taxon>Streptophyta</taxon>
        <taxon>Embryophyta</taxon>
        <taxon>Tracheophyta</taxon>
        <taxon>Spermatophyta</taxon>
        <taxon>Magnoliopsida</taxon>
        <taxon>Liliopsida</taxon>
        <taxon>Dioscoreales</taxon>
        <taxon>Dioscoreaceae</taxon>
        <taxon>Dioscorea</taxon>
    </lineage>
</organism>
<dbReference type="EMBL" id="JAGGNH010000001">
    <property type="protein sequence ID" value="KAJ0986971.1"/>
    <property type="molecule type" value="Genomic_DNA"/>
</dbReference>
<name>A0A9D5HSL5_9LILI</name>
<feature type="compositionally biased region" description="Low complexity" evidence="1">
    <location>
        <begin position="151"/>
        <end position="162"/>
    </location>
</feature>
<evidence type="ECO:0000256" key="1">
    <source>
        <dbReference type="SAM" id="MobiDB-lite"/>
    </source>
</evidence>